<proteinExistence type="inferred from homology"/>
<dbReference type="EMBL" id="LNJB01000032">
    <property type="protein sequence ID" value="KYC53024.1"/>
    <property type="molecule type" value="Genomic_DNA"/>
</dbReference>
<evidence type="ECO:0000256" key="1">
    <source>
        <dbReference type="ARBA" id="ARBA00022553"/>
    </source>
</evidence>
<protein>
    <recommendedName>
        <fullName evidence="9">DUF86 domain-containing protein</fullName>
    </recommendedName>
</protein>
<evidence type="ECO:0000256" key="5">
    <source>
        <dbReference type="ARBA" id="ARBA00022801"/>
    </source>
</evidence>
<dbReference type="InterPro" id="IPR051813">
    <property type="entry name" value="HepT_RNase_toxin"/>
</dbReference>
<keyword evidence="2" id="KW-1277">Toxin-antitoxin system</keyword>
<dbReference type="PANTHER" id="PTHR34139:SF1">
    <property type="entry name" value="RNASE MJ1380-RELATED"/>
    <property type="match status" value="1"/>
</dbReference>
<evidence type="ECO:0000313" key="8">
    <source>
        <dbReference type="Proteomes" id="UP000092420"/>
    </source>
</evidence>
<sequence length="76" mass="8757">MINSAVIFQIIIIGEAVKNISEELKEDYPDIPWRNIAGTRDRLIHGYFEIQLSEVWEVVVSDLNDLKNVVMAILEE</sequence>
<keyword evidence="1" id="KW-0597">Phosphoprotein</keyword>
<organism evidence="7 8">
    <name type="scientific">Candidatus Methanofastidiosum methylothiophilum</name>
    <dbReference type="NCBI Taxonomy" id="1705564"/>
    <lineage>
        <taxon>Archaea</taxon>
        <taxon>Methanobacteriati</taxon>
        <taxon>Methanobacteriota</taxon>
        <taxon>Stenosarchaea group</taxon>
        <taxon>Candidatus Methanofastidiosia</taxon>
        <taxon>Candidatus Methanofastidiosales</taxon>
        <taxon>Candidatus Methanofastidiosaceae</taxon>
        <taxon>Candidatus Methanofastidiosum</taxon>
    </lineage>
</organism>
<evidence type="ECO:0000256" key="3">
    <source>
        <dbReference type="ARBA" id="ARBA00022722"/>
    </source>
</evidence>
<evidence type="ECO:0008006" key="9">
    <source>
        <dbReference type="Google" id="ProtNLM"/>
    </source>
</evidence>
<gene>
    <name evidence="7" type="ORF">AN188_01524</name>
</gene>
<dbReference type="GO" id="GO:0110001">
    <property type="term" value="C:toxin-antitoxin complex"/>
    <property type="evidence" value="ECO:0007669"/>
    <property type="project" value="InterPro"/>
</dbReference>
<comment type="similarity">
    <text evidence="6">Belongs to the HepT RNase toxin family.</text>
</comment>
<dbReference type="Gene3D" id="1.20.120.580">
    <property type="entry name" value="bsu32300-like"/>
    <property type="match status" value="1"/>
</dbReference>
<dbReference type="Proteomes" id="UP000092420">
    <property type="component" value="Unassembled WGS sequence"/>
</dbReference>
<keyword evidence="4" id="KW-0547">Nucleotide-binding</keyword>
<name>A0A150J7T5_9EURY</name>
<dbReference type="GO" id="GO:0004540">
    <property type="term" value="F:RNA nuclease activity"/>
    <property type="evidence" value="ECO:0007669"/>
    <property type="project" value="InterPro"/>
</dbReference>
<evidence type="ECO:0000313" key="7">
    <source>
        <dbReference type="EMBL" id="KYC53024.1"/>
    </source>
</evidence>
<evidence type="ECO:0000256" key="4">
    <source>
        <dbReference type="ARBA" id="ARBA00022741"/>
    </source>
</evidence>
<dbReference type="GO" id="GO:0016787">
    <property type="term" value="F:hydrolase activity"/>
    <property type="evidence" value="ECO:0007669"/>
    <property type="project" value="UniProtKB-KW"/>
</dbReference>
<dbReference type="InterPro" id="IPR008201">
    <property type="entry name" value="HepT-like"/>
</dbReference>
<dbReference type="AlphaFoldDB" id="A0A150J7T5"/>
<dbReference type="PANTHER" id="PTHR34139">
    <property type="entry name" value="UPF0331 PROTEIN MJ0127"/>
    <property type="match status" value="1"/>
</dbReference>
<dbReference type="GO" id="GO:0000166">
    <property type="term" value="F:nucleotide binding"/>
    <property type="evidence" value="ECO:0007669"/>
    <property type="project" value="UniProtKB-KW"/>
</dbReference>
<reference evidence="7 8" key="1">
    <citation type="journal article" date="2016" name="ISME J.">
        <title>Chasing the elusive Euryarchaeota class WSA2: genomes reveal a uniquely fastidious methyl-reducing methanogen.</title>
        <authorList>
            <person name="Nobu M.K."/>
            <person name="Narihiro T."/>
            <person name="Kuroda K."/>
            <person name="Mei R."/>
            <person name="Liu W.T."/>
        </authorList>
    </citation>
    <scope>NUCLEOTIDE SEQUENCE [LARGE SCALE GENOMIC DNA]</scope>
    <source>
        <strain evidence="7">ADurb1013_Bin02101</strain>
    </source>
</reference>
<dbReference type="InterPro" id="IPR037038">
    <property type="entry name" value="HepT-like_sf"/>
</dbReference>
<dbReference type="Pfam" id="PF01934">
    <property type="entry name" value="HepT-like"/>
    <property type="match status" value="1"/>
</dbReference>
<evidence type="ECO:0000256" key="2">
    <source>
        <dbReference type="ARBA" id="ARBA00022649"/>
    </source>
</evidence>
<keyword evidence="5" id="KW-0378">Hydrolase</keyword>
<accession>A0A150J7T5</accession>
<comment type="caution">
    <text evidence="7">The sequence shown here is derived from an EMBL/GenBank/DDBJ whole genome shotgun (WGS) entry which is preliminary data.</text>
</comment>
<keyword evidence="3" id="KW-0540">Nuclease</keyword>
<evidence type="ECO:0000256" key="6">
    <source>
        <dbReference type="ARBA" id="ARBA00024207"/>
    </source>
</evidence>